<feature type="transmembrane region" description="Helical" evidence="7">
    <location>
        <begin position="117"/>
        <end position="134"/>
    </location>
</feature>
<keyword evidence="3" id="KW-1003">Cell membrane</keyword>
<name>A0A137PAF1_CONC2</name>
<dbReference type="GO" id="GO:0015293">
    <property type="term" value="F:symporter activity"/>
    <property type="evidence" value="ECO:0007669"/>
    <property type="project" value="UniProtKB-UniRule"/>
</dbReference>
<dbReference type="GO" id="GO:0006835">
    <property type="term" value="P:dicarboxylic acid transport"/>
    <property type="evidence" value="ECO:0007669"/>
    <property type="project" value="TreeGrafter"/>
</dbReference>
<dbReference type="PRINTS" id="PR00173">
    <property type="entry name" value="EDTRNSPORT"/>
</dbReference>
<comment type="subcellular location">
    <subcellularLocation>
        <location evidence="1">Cell membrane</location>
        <topology evidence="1">Multi-pass membrane protein</topology>
    </subcellularLocation>
    <subcellularLocation>
        <location evidence="7">Membrane</location>
        <topology evidence="7">Multi-pass membrane protein</topology>
    </subcellularLocation>
</comment>
<dbReference type="Pfam" id="PF00375">
    <property type="entry name" value="SDF"/>
    <property type="match status" value="1"/>
</dbReference>
<dbReference type="InterPro" id="IPR001991">
    <property type="entry name" value="Na-dicarboxylate_symporter"/>
</dbReference>
<evidence type="ECO:0000256" key="2">
    <source>
        <dbReference type="ARBA" id="ARBA00022448"/>
    </source>
</evidence>
<evidence type="ECO:0000256" key="4">
    <source>
        <dbReference type="ARBA" id="ARBA00022692"/>
    </source>
</evidence>
<evidence type="ECO:0000256" key="5">
    <source>
        <dbReference type="ARBA" id="ARBA00022989"/>
    </source>
</evidence>
<feature type="transmembrane region" description="Helical" evidence="7">
    <location>
        <begin position="198"/>
        <end position="217"/>
    </location>
</feature>
<feature type="transmembrane region" description="Helical" evidence="7">
    <location>
        <begin position="46"/>
        <end position="67"/>
    </location>
</feature>
<dbReference type="Gene3D" id="1.10.3860.10">
    <property type="entry name" value="Sodium:dicarboxylate symporter"/>
    <property type="match status" value="1"/>
</dbReference>
<reference evidence="8 9" key="1">
    <citation type="journal article" date="2015" name="Genome Biol. Evol.">
        <title>Phylogenomic analyses indicate that early fungi evolved digesting cell walls of algal ancestors of land plants.</title>
        <authorList>
            <person name="Chang Y."/>
            <person name="Wang S."/>
            <person name="Sekimoto S."/>
            <person name="Aerts A.L."/>
            <person name="Choi C."/>
            <person name="Clum A."/>
            <person name="LaButti K.M."/>
            <person name="Lindquist E.A."/>
            <person name="Yee Ngan C."/>
            <person name="Ohm R.A."/>
            <person name="Salamov A.A."/>
            <person name="Grigoriev I.V."/>
            <person name="Spatafora J.W."/>
            <person name="Berbee M.L."/>
        </authorList>
    </citation>
    <scope>NUCLEOTIDE SEQUENCE [LARGE SCALE GENOMIC DNA]</scope>
    <source>
        <strain evidence="8 9">NRRL 28638</strain>
    </source>
</reference>
<dbReference type="PANTHER" id="PTHR42865:SF7">
    <property type="entry name" value="PROTON_GLUTAMATE-ASPARTATE SYMPORTER"/>
    <property type="match status" value="1"/>
</dbReference>
<accession>A0A137PAF1</accession>
<evidence type="ECO:0000256" key="6">
    <source>
        <dbReference type="ARBA" id="ARBA00023136"/>
    </source>
</evidence>
<dbReference type="SUPFAM" id="SSF118215">
    <property type="entry name" value="Proton glutamate symport protein"/>
    <property type="match status" value="1"/>
</dbReference>
<dbReference type="STRING" id="796925.A0A137PAF1"/>
<keyword evidence="7" id="KW-0769">Symport</keyword>
<dbReference type="GO" id="GO:0005886">
    <property type="term" value="C:plasma membrane"/>
    <property type="evidence" value="ECO:0007669"/>
    <property type="project" value="UniProtKB-SubCell"/>
</dbReference>
<evidence type="ECO:0000256" key="1">
    <source>
        <dbReference type="ARBA" id="ARBA00004651"/>
    </source>
</evidence>
<dbReference type="OMA" id="GIMFVVH"/>
<feature type="transmembrane region" description="Helical" evidence="7">
    <location>
        <begin position="163"/>
        <end position="191"/>
    </location>
</feature>
<comment type="similarity">
    <text evidence="7">Belongs to the dicarboxylate/amino acid:cation symporter (DAACS) (TC 2.A.23) family.</text>
</comment>
<dbReference type="AlphaFoldDB" id="A0A137PAF1"/>
<evidence type="ECO:0000256" key="3">
    <source>
        <dbReference type="ARBA" id="ARBA00022475"/>
    </source>
</evidence>
<dbReference type="EMBL" id="KQ964462">
    <property type="protein sequence ID" value="KXN71999.1"/>
    <property type="molecule type" value="Genomic_DNA"/>
</dbReference>
<comment type="caution">
    <text evidence="7">Lacks conserved residue(s) required for the propagation of feature annotation.</text>
</comment>
<evidence type="ECO:0000313" key="8">
    <source>
        <dbReference type="EMBL" id="KXN71999.1"/>
    </source>
</evidence>
<dbReference type="Proteomes" id="UP000070444">
    <property type="component" value="Unassembled WGS sequence"/>
</dbReference>
<sequence>MSYISKMFINMVKTLIVPLVFSTLVVGIAGHSDDIKALGMLALKSIVYFEVATTIALIIGMIAVNVIKPGKGIDLSGIVVSQTVLDAQKNSSNVTWHDIITHVVPASFFEAASKNDVLQVVFCAVMFAVALMMVDKKYKPPMIHFLESLSIIMFKVTELVMNFAPIGIMCALAATINAAGPAVLVNLAALIGTLYGSLIIYALVVFLPVLLICRVPLLRTCKAIGQPALIAFTTASSEAALPKAMELMERLGVPKGTVSFVMPTGYSFNLDGTTLYLALASVFCAQAGKIDMPIGQQIVMMLTLMLTSKGVAAVPRASLVILAGTINTFNLPAAAIEVILGVDALMDMGRTAINLTGNCVACVAMSVWEGDFDYDIAFGRKEWVDTALDDAFDVDIEANISREKVVQIDENKFSTEAPRH</sequence>
<dbReference type="OrthoDB" id="5877963at2759"/>
<gene>
    <name evidence="8" type="ORF">CONCODRAFT_78024</name>
</gene>
<keyword evidence="9" id="KW-1185">Reference proteome</keyword>
<keyword evidence="5 7" id="KW-1133">Transmembrane helix</keyword>
<evidence type="ECO:0000256" key="7">
    <source>
        <dbReference type="RuleBase" id="RU361216"/>
    </source>
</evidence>
<proteinExistence type="inferred from homology"/>
<organism evidence="8 9">
    <name type="scientific">Conidiobolus coronatus (strain ATCC 28846 / CBS 209.66 / NRRL 28638)</name>
    <name type="common">Delacroixia coronata</name>
    <dbReference type="NCBI Taxonomy" id="796925"/>
    <lineage>
        <taxon>Eukaryota</taxon>
        <taxon>Fungi</taxon>
        <taxon>Fungi incertae sedis</taxon>
        <taxon>Zoopagomycota</taxon>
        <taxon>Entomophthoromycotina</taxon>
        <taxon>Entomophthoromycetes</taxon>
        <taxon>Entomophthorales</taxon>
        <taxon>Ancylistaceae</taxon>
        <taxon>Conidiobolus</taxon>
    </lineage>
</organism>
<evidence type="ECO:0000313" key="9">
    <source>
        <dbReference type="Proteomes" id="UP000070444"/>
    </source>
</evidence>
<dbReference type="PANTHER" id="PTHR42865">
    <property type="entry name" value="PROTON/GLUTAMATE-ASPARTATE SYMPORTER"/>
    <property type="match status" value="1"/>
</dbReference>
<dbReference type="InterPro" id="IPR036458">
    <property type="entry name" value="Na:dicarbo_symporter_sf"/>
</dbReference>
<protein>
    <recommendedName>
        <fullName evidence="7">Amino acid transporter</fullName>
    </recommendedName>
</protein>
<keyword evidence="6 7" id="KW-0472">Membrane</keyword>
<keyword evidence="4 7" id="KW-0812">Transmembrane</keyword>
<keyword evidence="2 7" id="KW-0813">Transport</keyword>